<dbReference type="SUPFAM" id="SSF109604">
    <property type="entry name" value="HD-domain/PDEase-like"/>
    <property type="match status" value="1"/>
</dbReference>
<dbReference type="InterPro" id="IPR013976">
    <property type="entry name" value="HDOD"/>
</dbReference>
<feature type="domain" description="HDOD" evidence="1">
    <location>
        <begin position="19"/>
        <end position="208"/>
    </location>
</feature>
<dbReference type="Gene3D" id="1.10.3210.10">
    <property type="entry name" value="Hypothetical protein af1432"/>
    <property type="match status" value="1"/>
</dbReference>
<dbReference type="PROSITE" id="PS51833">
    <property type="entry name" value="HDOD"/>
    <property type="match status" value="1"/>
</dbReference>
<reference evidence="2" key="1">
    <citation type="journal article" date="2020" name="mSystems">
        <title>Genome- and Community-Level Interaction Insights into Carbon Utilization and Element Cycling Functions of Hydrothermarchaeota in Hydrothermal Sediment.</title>
        <authorList>
            <person name="Zhou Z."/>
            <person name="Liu Y."/>
            <person name="Xu W."/>
            <person name="Pan J."/>
            <person name="Luo Z.H."/>
            <person name="Li M."/>
        </authorList>
    </citation>
    <scope>NUCLEOTIDE SEQUENCE [LARGE SCALE GENOMIC DNA]</scope>
    <source>
        <strain evidence="2">SpSt-413</strain>
    </source>
</reference>
<accession>A0A7C4AAH7</accession>
<evidence type="ECO:0000259" key="1">
    <source>
        <dbReference type="PROSITE" id="PS51833"/>
    </source>
</evidence>
<dbReference type="AlphaFoldDB" id="A0A7C4AAH7"/>
<dbReference type="PANTHER" id="PTHR33525">
    <property type="match status" value="1"/>
</dbReference>
<protein>
    <submittedName>
        <fullName evidence="2">HDOD domain-containing protein</fullName>
    </submittedName>
</protein>
<organism evidence="2">
    <name type="scientific">Fundidesulfovibrio putealis</name>
    <dbReference type="NCBI Taxonomy" id="270496"/>
    <lineage>
        <taxon>Bacteria</taxon>
        <taxon>Pseudomonadati</taxon>
        <taxon>Thermodesulfobacteriota</taxon>
        <taxon>Desulfovibrionia</taxon>
        <taxon>Desulfovibrionales</taxon>
        <taxon>Desulfovibrionaceae</taxon>
        <taxon>Fundidesulfovibrio</taxon>
    </lineage>
</organism>
<dbReference type="InterPro" id="IPR003607">
    <property type="entry name" value="HD/PDEase_dom"/>
</dbReference>
<dbReference type="CDD" id="cd00077">
    <property type="entry name" value="HDc"/>
    <property type="match status" value="1"/>
</dbReference>
<proteinExistence type="predicted"/>
<dbReference type="InterPro" id="IPR052340">
    <property type="entry name" value="RNase_Y/CdgJ"/>
</dbReference>
<comment type="caution">
    <text evidence="2">The sequence shown here is derived from an EMBL/GenBank/DDBJ whole genome shotgun (WGS) entry which is preliminary data.</text>
</comment>
<dbReference type="PANTHER" id="PTHR33525:SF3">
    <property type="entry name" value="RIBONUCLEASE Y"/>
    <property type="match status" value="1"/>
</dbReference>
<gene>
    <name evidence="2" type="ORF">ENR59_02930</name>
</gene>
<sequence length="279" mass="30667">MAEDLKLERKDQILAVKDLPTLPKVLDEVSRLVKDPDSSTEQIAKLIAMDQVLSAKVLKMVNSPIYGFPGRISSIHHALVLLGFNVLRGVIVSTSVMDIMNENMVGLWEHSVGCALASSVVARRCGLKDVEDISVAGLLHDLGKVVTAVQLPELKAGVEALVATRDMTFLEAEKALMGFGHDRVNAWLADHWKLPPAIKEGMSYHHKPQLARLYPEVACCVHLGDFFVRLFEYGSGGDDNVPYLEPDALKKLKLRPADLEAILDSLCEQFVDIADLSFA</sequence>
<name>A0A7C4AAH7_9BACT</name>
<evidence type="ECO:0000313" key="2">
    <source>
        <dbReference type="EMBL" id="HGG91890.1"/>
    </source>
</evidence>
<dbReference type="EMBL" id="DSRP01000205">
    <property type="protein sequence ID" value="HGG91890.1"/>
    <property type="molecule type" value="Genomic_DNA"/>
</dbReference>
<dbReference type="Pfam" id="PF08668">
    <property type="entry name" value="HDOD"/>
    <property type="match status" value="1"/>
</dbReference>